<dbReference type="GO" id="GO:0008168">
    <property type="term" value="F:methyltransferase activity"/>
    <property type="evidence" value="ECO:0007669"/>
    <property type="project" value="TreeGrafter"/>
</dbReference>
<dbReference type="InterPro" id="IPR041698">
    <property type="entry name" value="Methyltransf_25"/>
</dbReference>
<accession>A0A5E6MB00</accession>
<dbReference type="OrthoDB" id="9765084at2"/>
<dbReference type="Gene3D" id="3.40.50.150">
    <property type="entry name" value="Vaccinia Virus protein VP39"/>
    <property type="match status" value="1"/>
</dbReference>
<evidence type="ECO:0000259" key="1">
    <source>
        <dbReference type="Pfam" id="PF13649"/>
    </source>
</evidence>
<dbReference type="CDD" id="cd02440">
    <property type="entry name" value="AdoMet_MTases"/>
    <property type="match status" value="1"/>
</dbReference>
<sequence>MLAAAGSMHNTREANLRVWNDEYPWPEDGDEWKGQAQLCGVPYLEWKAAVVEHLLAPAIVPGATVLEIGPGHGRWTAEILPRCGRAILVDLSSNCLEHCRRRFSGFDRVEYHLGDGQSLLGVETNGVDVAWSFDVFVHIERVSFCGYLQELGRVLRPGGSAVLHHAGRRHWALGLSFLRDRGTRGRRLYQWLSMGRMHDDDGWRSDISAGLVRSMARHAGLRVIRQIRWWGSNRQHGVPRYGDWISFLERPAG</sequence>
<reference evidence="2 3" key="1">
    <citation type="submission" date="2019-09" db="EMBL/GenBank/DDBJ databases">
        <authorList>
            <person name="Cremers G."/>
        </authorList>
    </citation>
    <scope>NUCLEOTIDE SEQUENCE [LARGE SCALE GENOMIC DNA]</scope>
    <source>
        <strain evidence="2">4A</strain>
    </source>
</reference>
<dbReference type="InterPro" id="IPR029063">
    <property type="entry name" value="SAM-dependent_MTases_sf"/>
</dbReference>
<dbReference type="AlphaFoldDB" id="A0A5E6MB00"/>
<dbReference type="InterPro" id="IPR050508">
    <property type="entry name" value="Methyltransf_Superfamily"/>
</dbReference>
<protein>
    <recommendedName>
        <fullName evidence="1">Methyltransferase domain-containing protein</fullName>
    </recommendedName>
</protein>
<dbReference type="PANTHER" id="PTHR42912:SF80">
    <property type="entry name" value="METHYLTRANSFERASE DOMAIN-CONTAINING PROTEIN"/>
    <property type="match status" value="1"/>
</dbReference>
<dbReference type="RefSeq" id="WP_142660151.1">
    <property type="nucleotide sequence ID" value="NZ_CABFVA020000070.1"/>
</dbReference>
<feature type="domain" description="Methyltransferase" evidence="1">
    <location>
        <begin position="65"/>
        <end position="159"/>
    </location>
</feature>
<organism evidence="2 3">
    <name type="scientific">Methylacidimicrobium tartarophylax</name>
    <dbReference type="NCBI Taxonomy" id="1041768"/>
    <lineage>
        <taxon>Bacteria</taxon>
        <taxon>Pseudomonadati</taxon>
        <taxon>Verrucomicrobiota</taxon>
        <taxon>Methylacidimicrobium</taxon>
    </lineage>
</organism>
<keyword evidence="3" id="KW-1185">Reference proteome</keyword>
<evidence type="ECO:0000313" key="2">
    <source>
        <dbReference type="EMBL" id="VVM06585.1"/>
    </source>
</evidence>
<gene>
    <name evidence="2" type="ORF">MAMT_01297</name>
</gene>
<dbReference type="PANTHER" id="PTHR42912">
    <property type="entry name" value="METHYLTRANSFERASE"/>
    <property type="match status" value="1"/>
</dbReference>
<proteinExistence type="predicted"/>
<evidence type="ECO:0000313" key="3">
    <source>
        <dbReference type="Proteomes" id="UP000334923"/>
    </source>
</evidence>
<dbReference type="EMBL" id="CABFVA020000070">
    <property type="protein sequence ID" value="VVM06585.1"/>
    <property type="molecule type" value="Genomic_DNA"/>
</dbReference>
<name>A0A5E6MB00_9BACT</name>
<dbReference type="Proteomes" id="UP000334923">
    <property type="component" value="Unassembled WGS sequence"/>
</dbReference>
<dbReference type="SUPFAM" id="SSF53335">
    <property type="entry name" value="S-adenosyl-L-methionine-dependent methyltransferases"/>
    <property type="match status" value="1"/>
</dbReference>
<dbReference type="Pfam" id="PF13649">
    <property type="entry name" value="Methyltransf_25"/>
    <property type="match status" value="1"/>
</dbReference>